<dbReference type="Pfam" id="PF01370">
    <property type="entry name" value="Epimerase"/>
    <property type="match status" value="1"/>
</dbReference>
<dbReference type="CDD" id="cd05227">
    <property type="entry name" value="AR_SDR_e"/>
    <property type="match status" value="1"/>
</dbReference>
<dbReference type="SUPFAM" id="SSF51735">
    <property type="entry name" value="NAD(P)-binding Rossmann-fold domains"/>
    <property type="match status" value="1"/>
</dbReference>
<evidence type="ECO:0000313" key="4">
    <source>
        <dbReference type="EMBL" id="AHI21454.1"/>
    </source>
</evidence>
<comment type="similarity">
    <text evidence="2">Belongs to the NAD(P)-dependent epimerase/dehydratase family. Dihydroflavonol-4-reductase subfamily.</text>
</comment>
<dbReference type="KEGG" id="cvt:B843_00290"/>
<accession>W5XXQ1</accession>
<evidence type="ECO:0000256" key="1">
    <source>
        <dbReference type="ARBA" id="ARBA00023002"/>
    </source>
</evidence>
<dbReference type="InterPro" id="IPR036291">
    <property type="entry name" value="NAD(P)-bd_dom_sf"/>
</dbReference>
<keyword evidence="5" id="KW-1185">Reference proteome</keyword>
<gene>
    <name evidence="4" type="ORF">B843_00290</name>
</gene>
<dbReference type="InterPro" id="IPR001509">
    <property type="entry name" value="Epimerase_deHydtase"/>
</dbReference>
<dbReference type="eggNOG" id="COG0451">
    <property type="taxonomic scope" value="Bacteria"/>
</dbReference>
<evidence type="ECO:0000313" key="5">
    <source>
        <dbReference type="Proteomes" id="UP000019222"/>
    </source>
</evidence>
<dbReference type="AlphaFoldDB" id="W5XXQ1"/>
<proteinExistence type="inferred from homology"/>
<dbReference type="STRING" id="1224164.B843_00290"/>
<dbReference type="EMBL" id="CP004353">
    <property type="protein sequence ID" value="AHI21454.1"/>
    <property type="molecule type" value="Genomic_DNA"/>
</dbReference>
<keyword evidence="1" id="KW-0560">Oxidoreductase</keyword>
<reference evidence="4 5" key="1">
    <citation type="submission" date="2013-02" db="EMBL/GenBank/DDBJ databases">
        <title>The complete genome sequence of Corynebacterium vitaeruminis DSM 20294.</title>
        <authorList>
            <person name="Ruckert C."/>
            <person name="Albersmeier A."/>
            <person name="Kalinowski J."/>
        </authorList>
    </citation>
    <scope>NUCLEOTIDE SEQUENCE [LARGE SCALE GENOMIC DNA]</scope>
    <source>
        <strain evidence="5">ATCC 10234</strain>
    </source>
</reference>
<dbReference type="PANTHER" id="PTHR10366">
    <property type="entry name" value="NAD DEPENDENT EPIMERASE/DEHYDRATASE"/>
    <property type="match status" value="1"/>
</dbReference>
<name>W5XXQ1_9CORY</name>
<dbReference type="FunFam" id="3.40.50.720:FF:000336">
    <property type="entry name" value="Aldehyde reductase"/>
    <property type="match status" value="1"/>
</dbReference>
<dbReference type="PANTHER" id="PTHR10366:SF564">
    <property type="entry name" value="STEROL-4-ALPHA-CARBOXYLATE 3-DEHYDROGENASE, DECARBOXYLATING"/>
    <property type="match status" value="1"/>
</dbReference>
<sequence>MNPRRVLVTGGSGFIAGHLIMQLADAGYLVRTTIRSLAREESVRASLTAAGLSNHEALEFVAADLTSDSGWAAAMGDIDTVFHVASPVAPGHVKDENEIITPARVGTLRVLRATHDAGVRRVVMTSAFHAVGWGHPHDEHVFTERDWTNVDGPGVDAYGKSKTLAEREAWDFVRGEGDGLELTTLLPVAVMGPALGSKASGSNEVIERMVTGKLPVLANMYMPIVDVRDVAYAHILAMESDQAAGHRFLLADGPALTLKQIADIIREELGDKAKKVPTRVLPDGLVRFLGRFNGEMRMVAEDLGYARRTCNQAAVDTLGWHPRPAREAIIGAARSLA</sequence>
<feature type="domain" description="NAD-dependent epimerase/dehydratase" evidence="3">
    <location>
        <begin position="6"/>
        <end position="247"/>
    </location>
</feature>
<organism evidence="4 5">
    <name type="scientific">Corynebacterium vitaeruminis DSM 20294</name>
    <dbReference type="NCBI Taxonomy" id="1224164"/>
    <lineage>
        <taxon>Bacteria</taxon>
        <taxon>Bacillati</taxon>
        <taxon>Actinomycetota</taxon>
        <taxon>Actinomycetes</taxon>
        <taxon>Mycobacteriales</taxon>
        <taxon>Corynebacteriaceae</taxon>
        <taxon>Corynebacterium</taxon>
    </lineage>
</organism>
<dbReference type="Gene3D" id="3.40.50.720">
    <property type="entry name" value="NAD(P)-binding Rossmann-like Domain"/>
    <property type="match status" value="1"/>
</dbReference>
<dbReference type="InterPro" id="IPR050425">
    <property type="entry name" value="NAD(P)_dehydrat-like"/>
</dbReference>
<evidence type="ECO:0000256" key="2">
    <source>
        <dbReference type="ARBA" id="ARBA00023445"/>
    </source>
</evidence>
<dbReference type="Proteomes" id="UP000019222">
    <property type="component" value="Chromosome"/>
</dbReference>
<dbReference type="PATRIC" id="fig|1224164.3.peg.59"/>
<dbReference type="HOGENOM" id="CLU_007383_9_2_11"/>
<protein>
    <submittedName>
        <fullName evidence="4">NAD-dependent epimerase/dehydratase</fullName>
    </submittedName>
</protein>
<dbReference type="RefSeq" id="WP_034652273.1">
    <property type="nucleotide sequence ID" value="NZ_CP004353.1"/>
</dbReference>
<evidence type="ECO:0000259" key="3">
    <source>
        <dbReference type="Pfam" id="PF01370"/>
    </source>
</evidence>
<dbReference type="GO" id="GO:0016616">
    <property type="term" value="F:oxidoreductase activity, acting on the CH-OH group of donors, NAD or NADP as acceptor"/>
    <property type="evidence" value="ECO:0007669"/>
    <property type="project" value="TreeGrafter"/>
</dbReference>